<dbReference type="PANTHER" id="PTHR30006">
    <property type="entry name" value="THIAMINE-BINDING PERIPLASMIC PROTEIN-RELATED"/>
    <property type="match status" value="1"/>
</dbReference>
<sequence>MLRRACLGLLLAVSLLGCEPTTSEESLSGATGQLVIYSTTDEAAFEPVVADFSKAYPGVRIAYVELQAFELDRRFRDEMASAKPSADLLLSSAMDLQIKLANDGYAKPHISASAKSLPSWARWRDEAFGFSFEPLVMVINRKELAGRPIPRSRQQLVATIRSEPDFWQNRIGTYDPSQSSVGYFVMSQDARHSSDFASMAEAFRDVGIVTAQTSSAILDQVESGRLIVGYNILGSYARTREARDPNIEIVYPGEYTLAVTRTAIIPANAAHSKAAHLFLEYLLSIRGQRILTSRSSLSSVRPEIENQYSHLGIAESTVGPLKPISLSPGLLVYLDAAKRKKLMETWSGSQN</sequence>
<evidence type="ECO:0000256" key="1">
    <source>
        <dbReference type="ARBA" id="ARBA00022729"/>
    </source>
</evidence>
<proteinExistence type="predicted"/>
<dbReference type="PANTHER" id="PTHR30006:SF25">
    <property type="entry name" value="PHOSPHOGLYCERATE TRANSPORT REGULATORY PROTEIN PGTC"/>
    <property type="match status" value="1"/>
</dbReference>
<dbReference type="GO" id="GO:0030288">
    <property type="term" value="C:outer membrane-bounded periplasmic space"/>
    <property type="evidence" value="ECO:0007669"/>
    <property type="project" value="TreeGrafter"/>
</dbReference>
<dbReference type="RefSeq" id="WP_100866545.1">
    <property type="nucleotide sequence ID" value="NZ_PHUF01000003.1"/>
</dbReference>
<dbReference type="Gene3D" id="3.40.190.10">
    <property type="entry name" value="Periplasmic binding protein-like II"/>
    <property type="match status" value="2"/>
</dbReference>
<organism evidence="2 3">
    <name type="scientific">Novosphingobium kunmingense</name>
    <dbReference type="NCBI Taxonomy" id="1211806"/>
    <lineage>
        <taxon>Bacteria</taxon>
        <taxon>Pseudomonadati</taxon>
        <taxon>Pseudomonadota</taxon>
        <taxon>Alphaproteobacteria</taxon>
        <taxon>Sphingomonadales</taxon>
        <taxon>Sphingomonadaceae</taxon>
        <taxon>Novosphingobium</taxon>
    </lineage>
</organism>
<keyword evidence="3" id="KW-1185">Reference proteome</keyword>
<reference evidence="2 3" key="1">
    <citation type="submission" date="2017-11" db="EMBL/GenBank/DDBJ databases">
        <title>Genomic Encyclopedia of Type Strains, Phase III (KMG-III): the genomes of soil and plant-associated and newly described type strains.</title>
        <authorList>
            <person name="Whitman W."/>
        </authorList>
    </citation>
    <scope>NUCLEOTIDE SEQUENCE [LARGE SCALE GENOMIC DNA]</scope>
    <source>
        <strain evidence="2 3">CGMCC 1.12274</strain>
    </source>
</reference>
<dbReference type="PROSITE" id="PS51257">
    <property type="entry name" value="PROKAR_LIPOPROTEIN"/>
    <property type="match status" value="1"/>
</dbReference>
<dbReference type="OrthoDB" id="8673316at2"/>
<dbReference type="AlphaFoldDB" id="A0A2N0HJA6"/>
<comment type="caution">
    <text evidence="2">The sequence shown here is derived from an EMBL/GenBank/DDBJ whole genome shotgun (WGS) entry which is preliminary data.</text>
</comment>
<dbReference type="Proteomes" id="UP000232587">
    <property type="component" value="Unassembled WGS sequence"/>
</dbReference>
<protein>
    <submittedName>
        <fullName evidence="2">Iron(III) transport system substrate-binding protein</fullName>
    </submittedName>
</protein>
<dbReference type="SUPFAM" id="SSF53850">
    <property type="entry name" value="Periplasmic binding protein-like II"/>
    <property type="match status" value="1"/>
</dbReference>
<accession>A0A2N0HJA6</accession>
<keyword evidence="1" id="KW-0732">Signal</keyword>
<name>A0A2N0HJA6_9SPHN</name>
<dbReference type="EMBL" id="PHUF01000003">
    <property type="protein sequence ID" value="PKB19022.1"/>
    <property type="molecule type" value="Genomic_DNA"/>
</dbReference>
<dbReference type="Pfam" id="PF13531">
    <property type="entry name" value="SBP_bac_11"/>
    <property type="match status" value="1"/>
</dbReference>
<evidence type="ECO:0000313" key="2">
    <source>
        <dbReference type="EMBL" id="PKB19022.1"/>
    </source>
</evidence>
<evidence type="ECO:0000313" key="3">
    <source>
        <dbReference type="Proteomes" id="UP000232587"/>
    </source>
</evidence>
<gene>
    <name evidence="2" type="ORF">B0I00_1249</name>
</gene>